<evidence type="ECO:0000256" key="1">
    <source>
        <dbReference type="ARBA" id="ARBA00038211"/>
    </source>
</evidence>
<protein>
    <submittedName>
        <fullName evidence="3">Choline/ethanolamine kinase, putative</fullName>
        <ecNumber evidence="3">2.7.1.82</ecNumber>
    </submittedName>
</protein>
<dbReference type="EMBL" id="ACOU01000004">
    <property type="protein sequence ID" value="EKX72776.1"/>
    <property type="molecule type" value="Genomic_DNA"/>
</dbReference>
<dbReference type="GO" id="GO:0005737">
    <property type="term" value="C:cytoplasm"/>
    <property type="evidence" value="ECO:0007669"/>
    <property type="project" value="TreeGrafter"/>
</dbReference>
<comment type="caution">
    <text evidence="3">The sequence shown here is derived from an EMBL/GenBank/DDBJ whole genome shotgun (WGS) entry which is preliminary data.</text>
</comment>
<dbReference type="CDD" id="cd14021">
    <property type="entry name" value="ChoK-like_euk"/>
    <property type="match status" value="1"/>
</dbReference>
<keyword evidence="4" id="KW-1185">Reference proteome</keyword>
<sequence>MAEEETLAKDVSSGHEETQKAESSGKIPDFHELSMDKLSFWKEVSQNKITVKLLDEKTSTNRIYKVDIWDESGSYVLKTLLVKKFTILGSTIDDGNTQIQVFETLGEHGLGARVVYRSDDTLIKDFIEGSCLENDSFMYLPTLVSLASSLAKFHKFATGVASPNWDRTPRLFKNIEAWIPRAREVVKEYDNYIDIEKLIGYFGDMRAILEKHFKESPAFTNNVRFCHNDLYCKNILETTSGIRLIDYDYSGFNYVGFDVSQIFNQVHIFFDPNDPKKFMEYTTLDLPLEMKRFFVSVYLSEALERNVMLTDKLVDEFLASLRIHTLGLGVFWSFAGIILLGTSKQTPVLPPEFLMRYSHVFCGLYEKTLQELKDLGVVN</sequence>
<keyword evidence="3" id="KW-0808">Transferase</keyword>
<dbReference type="RefSeq" id="XP_004832228.1">
    <property type="nucleotide sequence ID" value="XM_004832171.1"/>
</dbReference>
<name>L1LBT4_THEEQ</name>
<dbReference type="Gene3D" id="3.30.200.20">
    <property type="entry name" value="Phosphorylase Kinase, domain 1"/>
    <property type="match status" value="1"/>
</dbReference>
<dbReference type="GO" id="GO:0004305">
    <property type="term" value="F:ethanolamine kinase activity"/>
    <property type="evidence" value="ECO:0007669"/>
    <property type="project" value="UniProtKB-EC"/>
</dbReference>
<evidence type="ECO:0000313" key="4">
    <source>
        <dbReference type="Proteomes" id="UP000031512"/>
    </source>
</evidence>
<dbReference type="InterPro" id="IPR011009">
    <property type="entry name" value="Kinase-like_dom_sf"/>
</dbReference>
<dbReference type="eggNOG" id="KOG2686">
    <property type="taxonomic scope" value="Eukaryota"/>
</dbReference>
<organism evidence="3 4">
    <name type="scientific">Theileria equi strain WA</name>
    <dbReference type="NCBI Taxonomy" id="1537102"/>
    <lineage>
        <taxon>Eukaryota</taxon>
        <taxon>Sar</taxon>
        <taxon>Alveolata</taxon>
        <taxon>Apicomplexa</taxon>
        <taxon>Aconoidasida</taxon>
        <taxon>Piroplasmida</taxon>
        <taxon>Theileriidae</taxon>
        <taxon>Theileria</taxon>
    </lineage>
</organism>
<reference evidence="3 4" key="1">
    <citation type="journal article" date="2012" name="BMC Genomics">
        <title>Comparative genomic analysis and phylogenetic position of Theileria equi.</title>
        <authorList>
            <person name="Kappmeyer L.S."/>
            <person name="Thiagarajan M."/>
            <person name="Herndon D.R."/>
            <person name="Ramsay J.D."/>
            <person name="Caler E."/>
            <person name="Djikeng A."/>
            <person name="Gillespie J.J."/>
            <person name="Lau A.O."/>
            <person name="Roalson E.H."/>
            <person name="Silva J.C."/>
            <person name="Silva M.G."/>
            <person name="Suarez C.E."/>
            <person name="Ueti M.W."/>
            <person name="Nene V.M."/>
            <person name="Mealey R.H."/>
            <person name="Knowles D.P."/>
            <person name="Brayton K.A."/>
        </authorList>
    </citation>
    <scope>NUCLEOTIDE SEQUENCE [LARGE SCALE GENOMIC DNA]</scope>
    <source>
        <strain evidence="3 4">WA</strain>
    </source>
</reference>
<comment type="similarity">
    <text evidence="1">Belongs to the choline/ethanolamine kinase family.</text>
</comment>
<evidence type="ECO:0000313" key="3">
    <source>
        <dbReference type="EMBL" id="EKX72776.1"/>
    </source>
</evidence>
<dbReference type="Gene3D" id="3.90.1200.10">
    <property type="match status" value="1"/>
</dbReference>
<proteinExistence type="inferred from homology"/>
<dbReference type="KEGG" id="beq:BEWA_013350"/>
<dbReference type="EC" id="2.7.1.82" evidence="3"/>
<dbReference type="SUPFAM" id="SSF56112">
    <property type="entry name" value="Protein kinase-like (PK-like)"/>
    <property type="match status" value="1"/>
</dbReference>
<feature type="compositionally biased region" description="Basic and acidic residues" evidence="2">
    <location>
        <begin position="1"/>
        <end position="20"/>
    </location>
</feature>
<dbReference type="AlphaFoldDB" id="L1LBT4"/>
<feature type="region of interest" description="Disordered" evidence="2">
    <location>
        <begin position="1"/>
        <end position="26"/>
    </location>
</feature>
<dbReference type="Proteomes" id="UP000031512">
    <property type="component" value="Unassembled WGS sequence"/>
</dbReference>
<keyword evidence="3" id="KW-0418">Kinase</keyword>
<gene>
    <name evidence="3" type="ORF">BEWA_013350</name>
</gene>
<dbReference type="GO" id="GO:0006646">
    <property type="term" value="P:phosphatidylethanolamine biosynthetic process"/>
    <property type="evidence" value="ECO:0007669"/>
    <property type="project" value="TreeGrafter"/>
</dbReference>
<evidence type="ECO:0000256" key="2">
    <source>
        <dbReference type="SAM" id="MobiDB-lite"/>
    </source>
</evidence>
<dbReference type="GeneID" id="15804411"/>
<dbReference type="STRING" id="1537102.L1LBT4"/>
<dbReference type="OrthoDB" id="3649325at2759"/>
<dbReference type="VEuPathDB" id="PiroplasmaDB:BEWA_013350"/>
<accession>L1LBT4</accession>
<dbReference type="PANTHER" id="PTHR22603">
    <property type="entry name" value="CHOLINE/ETHANOALAMINE KINASE"/>
    <property type="match status" value="1"/>
</dbReference>
<dbReference type="GO" id="GO:0004103">
    <property type="term" value="F:choline kinase activity"/>
    <property type="evidence" value="ECO:0007669"/>
    <property type="project" value="TreeGrafter"/>
</dbReference>
<dbReference type="Pfam" id="PF01633">
    <property type="entry name" value="Choline_kinase"/>
    <property type="match status" value="1"/>
</dbReference>
<dbReference type="PANTHER" id="PTHR22603:SF93">
    <property type="entry name" value="RE24176P"/>
    <property type="match status" value="1"/>
</dbReference>